<proteinExistence type="predicted"/>
<name>A0A508X3F3_9HYPH</name>
<organism evidence="1">
    <name type="scientific">Sinorhizobium medicae</name>
    <dbReference type="NCBI Taxonomy" id="110321"/>
    <lineage>
        <taxon>Bacteria</taxon>
        <taxon>Pseudomonadati</taxon>
        <taxon>Pseudomonadota</taxon>
        <taxon>Alphaproteobacteria</taxon>
        <taxon>Hyphomicrobiales</taxon>
        <taxon>Rhizobiaceae</taxon>
        <taxon>Sinorhizobium/Ensifer group</taxon>
        <taxon>Sinorhizobium</taxon>
    </lineage>
</organism>
<evidence type="ECO:0000313" key="1">
    <source>
        <dbReference type="EMBL" id="VTZ64372.1"/>
    </source>
</evidence>
<accession>A0A508X3F3</accession>
<reference evidence="1" key="1">
    <citation type="submission" date="2019-06" db="EMBL/GenBank/DDBJ databases">
        <authorList>
            <person name="Le Quere A."/>
            <person name="Colella S."/>
        </authorList>
    </citation>
    <scope>NUCLEOTIDE SEQUENCE</scope>
    <source>
        <strain evidence="1">EmedicaeMD41</strain>
    </source>
</reference>
<dbReference type="AlphaFoldDB" id="A0A508X3F3"/>
<dbReference type="EMBL" id="CABFNB010000126">
    <property type="protein sequence ID" value="VTZ64372.1"/>
    <property type="molecule type" value="Genomic_DNA"/>
</dbReference>
<sequence length="85" mass="9591">MGDPASHREYWGTQIDPEVPWNVDETSRQVPVDGMHIADPGKRFAIGSRNDDMMGDARRTKSSHGQIQVSAQFEVRPIAWRNNGQ</sequence>
<protein>
    <submittedName>
        <fullName evidence="1">Uncharacterized protein</fullName>
    </submittedName>
</protein>
<gene>
    <name evidence="1" type="ORF">EMEDMD4_580006</name>
</gene>
<dbReference type="Proteomes" id="UP000507954">
    <property type="component" value="Unassembled WGS sequence"/>
</dbReference>